<protein>
    <submittedName>
        <fullName evidence="1">Cell division protein FtsA</fullName>
    </submittedName>
</protein>
<accession>A0AC61DEW3</accession>
<name>A0AC61DEW3_9FIRM</name>
<proteinExistence type="predicted"/>
<gene>
    <name evidence="1" type="ORF">CS063_05240</name>
</gene>
<evidence type="ECO:0000313" key="1">
    <source>
        <dbReference type="EMBL" id="PHV71455.1"/>
    </source>
</evidence>
<dbReference type="Proteomes" id="UP000224460">
    <property type="component" value="Unassembled WGS sequence"/>
</dbReference>
<sequence length="675" mass="74623">MQEYTNEELIFGLDIGTRTVIGIVGYKKGEQFVTIAYERIAHEERAMLDGQIHDIHKVAKTVAEAKNRIEKKLNISLREVAIAAAGRTLNTQIVSVETSFNEIQEIALTDIHNLELFGVEKAKKEQEKKNHQVEYFCVAYSVINYYLDGYVMGNLEGHKGNSIGAKVIATFLPKPVIDSLYAVVERCDLTVSHLTLEPIAAINAIIPENLRLLNLALVDIGAGTSDIAITREGSVVAYGMIPIAGDEVTEAIVHHYLVDFNTAEKIKYEMKQSELIAFEDILGFPQEVTVSQLEQVIHTTLETLTTSIAEKMVELNGGQPTNAVFCVGGGSEMYGVESQLAEKLGLPSQRVAMRKVSHVSSIKDEASLTNSPDMITPIGICLTSMKNKYSEFTTLTLNGQKIQLLNAKKLTICDAIIAAGISHTAIFPKRGNTLMFRLNGQRVRIKGEAGIPAQIWLNQKKATINDLITEGDEITLELALQGKDGEAFIKDYMGGKNLTVFMEGETIQIPFCLVNGDYVPTNYRIQEGDQVEVICPSTLDELLNALQIEGSKKIITSDFKLVEGTHILQNKDSFLIDNKSFSLDGSFKGAAGEPQEEFMVATEELKEEKLILKVNGQTIELPQKGVPYMFANIFDYIDFDLSTPRGTIQLIRNGKAAALTDNLCNQDELDIFWKN</sequence>
<comment type="caution">
    <text evidence="1">The sequence shown here is derived from an EMBL/GenBank/DDBJ whole genome shotgun (WGS) entry which is preliminary data.</text>
</comment>
<keyword evidence="2" id="KW-1185">Reference proteome</keyword>
<reference evidence="1" key="1">
    <citation type="submission" date="2017-10" db="EMBL/GenBank/DDBJ databases">
        <title>Genome sequence of cellulolytic Lachnospiraceae bacterium XHS1971 isolated from hotspring sediment.</title>
        <authorList>
            <person name="Vasudevan G."/>
            <person name="Joshi A.J."/>
            <person name="Hivarkar S."/>
            <person name="Lanjekar V.B."/>
            <person name="Dhakephalkar P.K."/>
            <person name="Dagar S."/>
        </authorList>
    </citation>
    <scope>NUCLEOTIDE SEQUENCE</scope>
    <source>
        <strain evidence="1">XHS1971</strain>
    </source>
</reference>
<dbReference type="EMBL" id="PEDL01000003">
    <property type="protein sequence ID" value="PHV71455.1"/>
    <property type="molecule type" value="Genomic_DNA"/>
</dbReference>
<evidence type="ECO:0000313" key="2">
    <source>
        <dbReference type="Proteomes" id="UP000224460"/>
    </source>
</evidence>
<organism evidence="1 2">
    <name type="scientific">Sporanaerobium hydrogeniformans</name>
    <dbReference type="NCBI Taxonomy" id="3072179"/>
    <lineage>
        <taxon>Bacteria</taxon>
        <taxon>Bacillati</taxon>
        <taxon>Bacillota</taxon>
        <taxon>Clostridia</taxon>
        <taxon>Lachnospirales</taxon>
        <taxon>Lachnospiraceae</taxon>
        <taxon>Sporanaerobium</taxon>
    </lineage>
</organism>
<keyword evidence="1" id="KW-0131">Cell cycle</keyword>
<keyword evidence="1" id="KW-0132">Cell division</keyword>